<dbReference type="NCBIfam" id="TIGR03696">
    <property type="entry name" value="Rhs_assc_core"/>
    <property type="match status" value="1"/>
</dbReference>
<feature type="non-terminal residue" evidence="2">
    <location>
        <position position="449"/>
    </location>
</feature>
<name>A0A432VQE8_9GAMM</name>
<protein>
    <recommendedName>
        <fullName evidence="4">RHS repeat-associated core domain-containing protein</fullName>
    </recommendedName>
</protein>
<dbReference type="PANTHER" id="PTHR32305:SF15">
    <property type="entry name" value="PROTEIN RHSA-RELATED"/>
    <property type="match status" value="1"/>
</dbReference>
<gene>
    <name evidence="2" type="ORF">CWE06_11185</name>
</gene>
<dbReference type="AlphaFoldDB" id="A0A432VQE8"/>
<keyword evidence="3" id="KW-1185">Reference proteome</keyword>
<evidence type="ECO:0000313" key="2">
    <source>
        <dbReference type="EMBL" id="RUO18409.1"/>
    </source>
</evidence>
<evidence type="ECO:0000256" key="1">
    <source>
        <dbReference type="SAM" id="MobiDB-lite"/>
    </source>
</evidence>
<dbReference type="InterPro" id="IPR022385">
    <property type="entry name" value="Rhs_assc_core"/>
</dbReference>
<dbReference type="Proteomes" id="UP000288212">
    <property type="component" value="Unassembled WGS sequence"/>
</dbReference>
<dbReference type="Gene3D" id="2.180.10.10">
    <property type="entry name" value="RHS repeat-associated core"/>
    <property type="match status" value="1"/>
</dbReference>
<dbReference type="InterPro" id="IPR050708">
    <property type="entry name" value="T6SS_VgrG/RHS"/>
</dbReference>
<accession>A0A432VQE8</accession>
<dbReference type="PANTHER" id="PTHR32305">
    <property type="match status" value="1"/>
</dbReference>
<proteinExistence type="predicted"/>
<sequence>MIEQVTQVNAHGNGTRVQFQNGAETLYSYQSSTGWLTGMTVYHSGVIRNIDYQYDLNGNLTSRQQTFRQGTGSDVNESFYYDNLYRLTQYTQETRGDWGGGGDEPCPPDMVCTGPVPDPGDPPPKEIQSLHGNSSYTTSSSTNMVAHYTYDGYGNLLSKGDVGFNGASYTYAGGAPESRPTRLLSVSSSHGTQTFTYDGNGNVINDGLQSFTYTTFDKPIEVRRAADFRTLFRYGPKRELVYQQDIRPTGTQTRWLFGGYERSVQENGDIEHRFMVGGTVVTHTEHGSGTTEQVTHLHKDAQGSTVVITGNAVLGNVLKQQIAYDPWGKQATLWSHNQFVFGLRLGKMRGYTGHTMVNDLNLIHMGGRTYNPVLGRFMQADPFIQAGANLQNYNRYSYVLNNPLSYTDPSGYLFKKLNTKFGRFTPLLAMAVMIIPGAQPIGATMLKGF</sequence>
<reference evidence="2 3" key="1">
    <citation type="journal article" date="2011" name="Front. Microbiol.">
        <title>Genomic signatures of strain selection and enhancement in Bacillus atrophaeus var. globigii, a historical biowarfare simulant.</title>
        <authorList>
            <person name="Gibbons H.S."/>
            <person name="Broomall S.M."/>
            <person name="McNew L.A."/>
            <person name="Daligault H."/>
            <person name="Chapman C."/>
            <person name="Bruce D."/>
            <person name="Karavis M."/>
            <person name="Krepps M."/>
            <person name="McGregor P.A."/>
            <person name="Hong C."/>
            <person name="Park K.H."/>
            <person name="Akmal A."/>
            <person name="Feldman A."/>
            <person name="Lin J.S."/>
            <person name="Chang W.E."/>
            <person name="Higgs B.W."/>
            <person name="Demirev P."/>
            <person name="Lindquist J."/>
            <person name="Liem A."/>
            <person name="Fochler E."/>
            <person name="Read T.D."/>
            <person name="Tapia R."/>
            <person name="Johnson S."/>
            <person name="Bishop-Lilly K.A."/>
            <person name="Detter C."/>
            <person name="Han C."/>
            <person name="Sozhamannan S."/>
            <person name="Rosenzweig C.N."/>
            <person name="Skowronski E.W."/>
        </authorList>
    </citation>
    <scope>NUCLEOTIDE SEQUENCE [LARGE SCALE GENOMIC DNA]</scope>
    <source>
        <strain evidence="2 3">AK5</strain>
    </source>
</reference>
<feature type="region of interest" description="Disordered" evidence="1">
    <location>
        <begin position="116"/>
        <end position="138"/>
    </location>
</feature>
<dbReference type="EMBL" id="PIPI01000009">
    <property type="protein sequence ID" value="RUO18409.1"/>
    <property type="molecule type" value="Genomic_DNA"/>
</dbReference>
<evidence type="ECO:0000313" key="3">
    <source>
        <dbReference type="Proteomes" id="UP000288212"/>
    </source>
</evidence>
<comment type="caution">
    <text evidence="2">The sequence shown here is derived from an EMBL/GenBank/DDBJ whole genome shotgun (WGS) entry which is preliminary data.</text>
</comment>
<organism evidence="2 3">
    <name type="scientific">Aliidiomarina haloalkalitolerans</name>
    <dbReference type="NCBI Taxonomy" id="859059"/>
    <lineage>
        <taxon>Bacteria</taxon>
        <taxon>Pseudomonadati</taxon>
        <taxon>Pseudomonadota</taxon>
        <taxon>Gammaproteobacteria</taxon>
        <taxon>Alteromonadales</taxon>
        <taxon>Idiomarinaceae</taxon>
        <taxon>Aliidiomarina</taxon>
    </lineage>
</organism>
<evidence type="ECO:0008006" key="4">
    <source>
        <dbReference type="Google" id="ProtNLM"/>
    </source>
</evidence>